<evidence type="ECO:0000313" key="1">
    <source>
        <dbReference type="EMBL" id="MDT7846705.1"/>
    </source>
</evidence>
<name>A0ABU3M5D8_9ACTN</name>
<organism evidence="1 2">
    <name type="scientific">Streptomyces justiciae</name>
    <dbReference type="NCBI Taxonomy" id="2780140"/>
    <lineage>
        <taxon>Bacteria</taxon>
        <taxon>Bacillati</taxon>
        <taxon>Actinomycetota</taxon>
        <taxon>Actinomycetes</taxon>
        <taxon>Kitasatosporales</taxon>
        <taxon>Streptomycetaceae</taxon>
        <taxon>Streptomyces</taxon>
    </lineage>
</organism>
<evidence type="ECO:0000313" key="2">
    <source>
        <dbReference type="Proteomes" id="UP001257948"/>
    </source>
</evidence>
<accession>A0ABU3M5D8</accession>
<reference evidence="2" key="1">
    <citation type="submission" date="2023-07" db="EMBL/GenBank/DDBJ databases">
        <title>Draft genome sequence of the endophytic actinobacterium Streptomyces justiciae WPN32, a potential antibiotic producer.</title>
        <authorList>
            <person name="Yasawong M."/>
            <person name="Pana W."/>
            <person name="Ganta P."/>
            <person name="Santapan N."/>
            <person name="Songngamsuk T."/>
            <person name="Phatcharaharikarn M."/>
            <person name="Kerdtoob S."/>
            <person name="Nantapong N."/>
        </authorList>
    </citation>
    <scope>NUCLEOTIDE SEQUENCE [LARGE SCALE GENOMIC DNA]</scope>
    <source>
        <strain evidence="2">WPN32</strain>
    </source>
</reference>
<dbReference type="RefSeq" id="WP_314206978.1">
    <property type="nucleotide sequence ID" value="NZ_JAVTLL010000038.1"/>
</dbReference>
<dbReference type="EMBL" id="JAVTLL010000038">
    <property type="protein sequence ID" value="MDT7846705.1"/>
    <property type="molecule type" value="Genomic_DNA"/>
</dbReference>
<dbReference type="Proteomes" id="UP001257948">
    <property type="component" value="Unassembled WGS sequence"/>
</dbReference>
<gene>
    <name evidence="1" type="ORF">RQC66_38910</name>
</gene>
<keyword evidence="2" id="KW-1185">Reference proteome</keyword>
<sequence>MGGAHRGVSESQDERLLQVRLACPDITRSCDLQAEEYARKPLKGIAGFLREDLDAVTAGLTSRGVLASP</sequence>
<protein>
    <submittedName>
        <fullName evidence="1">Uncharacterized protein</fullName>
    </submittedName>
</protein>
<proteinExistence type="predicted"/>
<comment type="caution">
    <text evidence="1">The sequence shown here is derived from an EMBL/GenBank/DDBJ whole genome shotgun (WGS) entry which is preliminary data.</text>
</comment>